<reference evidence="3" key="1">
    <citation type="journal article" date="2019" name="Int. J. Syst. Evol. Microbiol.">
        <title>The Global Catalogue of Microorganisms (GCM) 10K type strain sequencing project: providing services to taxonomists for standard genome sequencing and annotation.</title>
        <authorList>
            <consortium name="The Broad Institute Genomics Platform"/>
            <consortium name="The Broad Institute Genome Sequencing Center for Infectious Disease"/>
            <person name="Wu L."/>
            <person name="Ma J."/>
        </authorList>
    </citation>
    <scope>NUCLEOTIDE SEQUENCE [LARGE SCALE GENOMIC DNA]</scope>
    <source>
        <strain evidence="3">NBRC 106348</strain>
    </source>
</reference>
<evidence type="ECO:0000313" key="3">
    <source>
        <dbReference type="Proteomes" id="UP001157091"/>
    </source>
</evidence>
<gene>
    <name evidence="2" type="ORF">GCM10025864_36640</name>
</gene>
<feature type="compositionally biased region" description="Basic and acidic residues" evidence="1">
    <location>
        <begin position="185"/>
        <end position="195"/>
    </location>
</feature>
<name>A0ABQ6I832_9MICO</name>
<feature type="compositionally biased region" description="Basic and acidic residues" evidence="1">
    <location>
        <begin position="118"/>
        <end position="134"/>
    </location>
</feature>
<feature type="compositionally biased region" description="Basic and acidic residues" evidence="1">
    <location>
        <begin position="55"/>
        <end position="72"/>
    </location>
</feature>
<feature type="region of interest" description="Disordered" evidence="1">
    <location>
        <begin position="254"/>
        <end position="274"/>
    </location>
</feature>
<comment type="caution">
    <text evidence="2">The sequence shown here is derived from an EMBL/GenBank/DDBJ whole genome shotgun (WGS) entry which is preliminary data.</text>
</comment>
<evidence type="ECO:0000313" key="2">
    <source>
        <dbReference type="EMBL" id="GMA25905.1"/>
    </source>
</evidence>
<feature type="compositionally biased region" description="Low complexity" evidence="1">
    <location>
        <begin position="262"/>
        <end position="274"/>
    </location>
</feature>
<organism evidence="2 3">
    <name type="scientific">Luteimicrobium album</name>
    <dbReference type="NCBI Taxonomy" id="1054550"/>
    <lineage>
        <taxon>Bacteria</taxon>
        <taxon>Bacillati</taxon>
        <taxon>Actinomycetota</taxon>
        <taxon>Actinomycetes</taxon>
        <taxon>Micrococcales</taxon>
        <taxon>Luteimicrobium</taxon>
    </lineage>
</organism>
<accession>A0ABQ6I832</accession>
<dbReference type="Proteomes" id="UP001157091">
    <property type="component" value="Unassembled WGS sequence"/>
</dbReference>
<protein>
    <submittedName>
        <fullName evidence="2">Uncharacterized protein</fullName>
    </submittedName>
</protein>
<feature type="region of interest" description="Disordered" evidence="1">
    <location>
        <begin position="1"/>
        <end position="195"/>
    </location>
</feature>
<sequence>MRVRGEAPLGEDLTEQVGAVRDDPVDAQVEQPPHLGGVVDRPHVDLPSRPVRGGEGPRVDDVHRTLSHRDLEAVDVAQGAGHPGRRPHAGPQQEPDHLALPGRRRDGTAQAGDGRASSGDRERRDADAVVRVRPLDGLGDGSHPGLTLDVDVDPQVGPGAEQVVEPRHGFGPADPGPPDDVPGQLRDDAARVGGPVERRVVQRDGDAVGRSVGVRLDVPEAELAGCFERAQRVLEPVEREPAVGERDERCVEIRRRAHRSASSRASSQARTPSR</sequence>
<keyword evidence="3" id="KW-1185">Reference proteome</keyword>
<proteinExistence type="predicted"/>
<evidence type="ECO:0000256" key="1">
    <source>
        <dbReference type="SAM" id="MobiDB-lite"/>
    </source>
</evidence>
<dbReference type="EMBL" id="BSUK01000001">
    <property type="protein sequence ID" value="GMA25905.1"/>
    <property type="molecule type" value="Genomic_DNA"/>
</dbReference>